<dbReference type="RefSeq" id="WP_087861858.1">
    <property type="nucleotide sequence ID" value="NZ_LT859958.1"/>
</dbReference>
<dbReference type="InterPro" id="IPR054767">
    <property type="entry name" value="Cas10-Cmr2_palm2"/>
</dbReference>
<evidence type="ECO:0000313" key="4">
    <source>
        <dbReference type="EMBL" id="SMX53954.1"/>
    </source>
</evidence>
<proteinExistence type="predicted"/>
<protein>
    <recommendedName>
        <fullName evidence="3">Cas10/Cmr2 second palm domain-containing protein</fullName>
    </recommendedName>
</protein>
<dbReference type="AlphaFoldDB" id="A0A1Y6K2U2"/>
<dbReference type="GO" id="GO:0051607">
    <property type="term" value="P:defense response to virus"/>
    <property type="evidence" value="ECO:0007669"/>
    <property type="project" value="UniProtKB-KW"/>
</dbReference>
<reference evidence="5" key="1">
    <citation type="submission" date="2017-05" db="EMBL/GenBank/DDBJ databases">
        <authorList>
            <person name="Kirkegaard R."/>
            <person name="Mcilroy J S."/>
        </authorList>
    </citation>
    <scope>NUCLEOTIDE SEQUENCE [LARGE SCALE GENOMIC DNA]</scope>
</reference>
<dbReference type="Proteomes" id="UP000195514">
    <property type="component" value="Chromosome I"/>
</dbReference>
<dbReference type="KEGG" id="abat:CFX1CAM_0889"/>
<evidence type="ECO:0000256" key="2">
    <source>
        <dbReference type="ARBA" id="ARBA00023118"/>
    </source>
</evidence>
<dbReference type="OrthoDB" id="442064at2"/>
<sequence>MEEQYFLFLLEVSGIQNFIFSSNNLRVNIGASSLIRAITDEWVNYLLIEKNTNFANHNLNSIELTVKGIETDNLDVEIIYIGGGNALMLFRYEAHIEEFTKALTRKALIEAPGINVAMAHLPFAFDIDNFKDKYSELRKTININKAEQAPPPLIMGLGVSARCSFSGKPAAMVWKDPGGNPQLISREVAAKLAQFSQGKHYLNQLTEGIQKAKNYEFISNFDDFGDKGISSYIAIVHADGNRMGERIKALGESLSFPKDNRKYIQLLRNFSKSSKEAAQKALSQTLTTFLDCIQTENGQQIIRRRQGVKPEYYQSLPKVHIHDHKLPFRPIVFGGDDVTFICDGRLGLAMAKEYLVNYNRQYLEEGLGQPQPAIGRAGIAITPSHYPFSRGYELAEELAGSAKSIGDNGMTQSLDWHFGTNGIIEPLKTIRSRSYKVDGKDIIMRPVSLSDASAYNFSTFEYIVKEFQVGDDWAKRRNKFKALIAKLRKGPDEVSAFLANARLPGLPCAIRLKSKDVEISNKGWAGSECYYFDALEAIDFYIPLED</sequence>
<dbReference type="GO" id="GO:0000166">
    <property type="term" value="F:nucleotide binding"/>
    <property type="evidence" value="ECO:0007669"/>
    <property type="project" value="UniProtKB-KW"/>
</dbReference>
<gene>
    <name evidence="4" type="ORF">CFX1CAM_0889</name>
</gene>
<evidence type="ECO:0000256" key="1">
    <source>
        <dbReference type="ARBA" id="ARBA00022741"/>
    </source>
</evidence>
<keyword evidence="5" id="KW-1185">Reference proteome</keyword>
<name>A0A1Y6K2U2_9CHLR</name>
<dbReference type="InterPro" id="IPR043128">
    <property type="entry name" value="Rev_trsase/Diguanyl_cyclase"/>
</dbReference>
<dbReference type="Gene3D" id="3.30.70.270">
    <property type="match status" value="1"/>
</dbReference>
<dbReference type="Pfam" id="PF22335">
    <property type="entry name" value="Cas10-Cmr2_palm2"/>
    <property type="match status" value="1"/>
</dbReference>
<organism evidence="4 5">
    <name type="scientific">Candidatus Brevifilum fermentans</name>
    <dbReference type="NCBI Taxonomy" id="1986204"/>
    <lineage>
        <taxon>Bacteria</taxon>
        <taxon>Bacillati</taxon>
        <taxon>Chloroflexota</taxon>
        <taxon>Anaerolineae</taxon>
        <taxon>Anaerolineales</taxon>
        <taxon>Anaerolineaceae</taxon>
        <taxon>Candidatus Brevifilum</taxon>
    </lineage>
</organism>
<evidence type="ECO:0000259" key="3">
    <source>
        <dbReference type="Pfam" id="PF22335"/>
    </source>
</evidence>
<keyword evidence="2" id="KW-0051">Antiviral defense</keyword>
<accession>A0A1Y6K2U2</accession>
<keyword evidence="1" id="KW-0547">Nucleotide-binding</keyword>
<feature type="domain" description="Cas10/Cmr2 second palm" evidence="3">
    <location>
        <begin position="232"/>
        <end position="406"/>
    </location>
</feature>
<dbReference type="EMBL" id="LT859958">
    <property type="protein sequence ID" value="SMX53954.1"/>
    <property type="molecule type" value="Genomic_DNA"/>
</dbReference>
<evidence type="ECO:0000313" key="5">
    <source>
        <dbReference type="Proteomes" id="UP000195514"/>
    </source>
</evidence>